<dbReference type="RefSeq" id="WP_120349063.1">
    <property type="nucleotide sequence ID" value="NZ_MCAS01000068.1"/>
</dbReference>
<protein>
    <submittedName>
        <fullName evidence="1">Uncharacterized protein</fullName>
    </submittedName>
</protein>
<dbReference type="Proteomes" id="UP000283709">
    <property type="component" value="Unassembled WGS sequence"/>
</dbReference>
<dbReference type="OrthoDB" id="6873191at2"/>
<dbReference type="AlphaFoldDB" id="A0A420FC40"/>
<evidence type="ECO:0000313" key="1">
    <source>
        <dbReference type="EMBL" id="RKF30530.1"/>
    </source>
</evidence>
<dbReference type="EMBL" id="MCAS01000068">
    <property type="protein sequence ID" value="RKF30530.1"/>
    <property type="molecule type" value="Genomic_DNA"/>
</dbReference>
<gene>
    <name evidence="1" type="ORF">BCY88_12760</name>
</gene>
<accession>A0A420FC40</accession>
<name>A0A420FC40_9BURK</name>
<proteinExistence type="predicted"/>
<comment type="caution">
    <text evidence="1">The sequence shown here is derived from an EMBL/GenBank/DDBJ whole genome shotgun (WGS) entry which is preliminary data.</text>
</comment>
<evidence type="ECO:0000313" key="2">
    <source>
        <dbReference type="Proteomes" id="UP000283709"/>
    </source>
</evidence>
<sequence length="128" mass="13949">MKFDIEGKAALVTPTPIQIARALKSLRSYGKSSYASLTDAAGNYVQVAGGGVSCMVERFDSGAHRWRAFHDNPSPVRPDGTILVFSAGNIPMQSDEWFMADQVVEVFLAFLSGAPYPPFVHWRPAPGF</sequence>
<reference evidence="1 2" key="1">
    <citation type="submission" date="2016-07" db="EMBL/GenBank/DDBJ databases">
        <title>Genome analysis of Burkholderia fungorum ES3-20.</title>
        <authorList>
            <person name="Xu D."/>
            <person name="Yao R."/>
            <person name="Zheng S."/>
        </authorList>
    </citation>
    <scope>NUCLEOTIDE SEQUENCE [LARGE SCALE GENOMIC DNA]</scope>
    <source>
        <strain evidence="1 2">ES3-20</strain>
    </source>
</reference>
<organism evidence="1 2">
    <name type="scientific">Paraburkholderia fungorum</name>
    <dbReference type="NCBI Taxonomy" id="134537"/>
    <lineage>
        <taxon>Bacteria</taxon>
        <taxon>Pseudomonadati</taxon>
        <taxon>Pseudomonadota</taxon>
        <taxon>Betaproteobacteria</taxon>
        <taxon>Burkholderiales</taxon>
        <taxon>Burkholderiaceae</taxon>
        <taxon>Paraburkholderia</taxon>
    </lineage>
</organism>